<comment type="subcellular location">
    <subcellularLocation>
        <location evidence="1">Membrane</location>
        <topology evidence="1">Multi-pass membrane protein</topology>
    </subcellularLocation>
</comment>
<dbReference type="PANTHER" id="PTHR47154">
    <property type="entry name" value="G-PROTEIN COUPLED RECEPTOR MTH-RELATED"/>
    <property type="match status" value="1"/>
</dbReference>
<evidence type="ECO:0000313" key="13">
    <source>
        <dbReference type="EMBL" id="CAH0398219.1"/>
    </source>
</evidence>
<feature type="region of interest" description="Disordered" evidence="10">
    <location>
        <begin position="450"/>
        <end position="470"/>
    </location>
</feature>
<dbReference type="CDD" id="cd15039">
    <property type="entry name" value="7tmB3_Methuselah-like"/>
    <property type="match status" value="1"/>
</dbReference>
<feature type="transmembrane region" description="Helical" evidence="11">
    <location>
        <begin position="328"/>
        <end position="350"/>
    </location>
</feature>
<name>A0ABN8AY75_CHISP</name>
<evidence type="ECO:0000256" key="9">
    <source>
        <dbReference type="ARBA" id="ARBA00023224"/>
    </source>
</evidence>
<evidence type="ECO:0000256" key="10">
    <source>
        <dbReference type="SAM" id="MobiDB-lite"/>
    </source>
</evidence>
<dbReference type="Pfam" id="PF00002">
    <property type="entry name" value="7tm_2"/>
    <property type="match status" value="1"/>
</dbReference>
<dbReference type="EMBL" id="OU963904">
    <property type="protein sequence ID" value="CAH0398219.1"/>
    <property type="molecule type" value="Genomic_DNA"/>
</dbReference>
<proteinExistence type="inferred from homology"/>
<accession>A0ABN8AY75</accession>
<feature type="transmembrane region" description="Helical" evidence="11">
    <location>
        <begin position="277"/>
        <end position="298"/>
    </location>
</feature>
<reference evidence="13" key="1">
    <citation type="submission" date="2021-12" db="EMBL/GenBank/DDBJ databases">
        <authorList>
            <person name="King R."/>
        </authorList>
    </citation>
    <scope>NUCLEOTIDE SEQUENCE</scope>
</reference>
<dbReference type="PANTHER" id="PTHR47154:SF2">
    <property type="entry name" value="G-PROTEIN COUPLED RECEPTOR MTH-RELATED"/>
    <property type="match status" value="1"/>
</dbReference>
<dbReference type="InterPro" id="IPR017981">
    <property type="entry name" value="GPCR_2-like_7TM"/>
</dbReference>
<evidence type="ECO:0000256" key="8">
    <source>
        <dbReference type="ARBA" id="ARBA00023170"/>
    </source>
</evidence>
<feature type="transmembrane region" description="Helical" evidence="11">
    <location>
        <begin position="380"/>
        <end position="396"/>
    </location>
</feature>
<evidence type="ECO:0000259" key="12">
    <source>
        <dbReference type="PROSITE" id="PS50261"/>
    </source>
</evidence>
<evidence type="ECO:0000256" key="5">
    <source>
        <dbReference type="ARBA" id="ARBA00022989"/>
    </source>
</evidence>
<evidence type="ECO:0000256" key="6">
    <source>
        <dbReference type="ARBA" id="ARBA00023040"/>
    </source>
</evidence>
<feature type="transmembrane region" description="Helical" evidence="11">
    <location>
        <begin position="233"/>
        <end position="256"/>
    </location>
</feature>
<keyword evidence="5 11" id="KW-1133">Transmembrane helix</keyword>
<dbReference type="Gene3D" id="1.20.1070.10">
    <property type="entry name" value="Rhodopsin 7-helix transmembrane proteins"/>
    <property type="match status" value="1"/>
</dbReference>
<sequence length="486" mass="56700">MPHQNGTAQEVVLGKESVQNQYRNENKTNPHRLGVCLKKCCPEKLYVQRKLRVKLCVPYTERKLEISYPVYDEELNPTGKTVQDSFVFETNAFSNKTFKLYTMQALIRFKGYILENGKLYLEYPNAFQRWQTRNVYDYCLDFSIPTKNNKEVTLGIWVTFDGNGKAPSNLYLRIAMIISCVFFFIVLVVYSLLPELRNLGGLVLMAYVISLMFAFISLLVIQGTLSPKNCITFTMFTYFFFLATFCWMNVMSYDIWWTFRGYAKARPIHRRGEKFKFLMYALYAWGLPLAMTISLYFLNSVDLQHIPWLVLPKIPDKGCFLEGGEKFLYLYCPMLIMILLNWLFFLMTAFNIWRLSRGTAVLDSAAAGNTVAHRTHRHRLMVYVKLSVLMGLNWLLEVVSSFMPDYNIWYISDTFNLLVGFAIFLIFVCKKKIFKKLVKRYMSFRESKWHPSSFHSRSSRSSSTTDSSIVTQETPLRQICINPKGP</sequence>
<feature type="domain" description="G-protein coupled receptors family 2 profile 2" evidence="12">
    <location>
        <begin position="168"/>
        <end position="431"/>
    </location>
</feature>
<protein>
    <recommendedName>
        <fullName evidence="12">G-protein coupled receptors family 2 profile 2 domain-containing protein</fullName>
    </recommendedName>
</protein>
<evidence type="ECO:0000256" key="11">
    <source>
        <dbReference type="SAM" id="Phobius"/>
    </source>
</evidence>
<dbReference type="InterPro" id="IPR051384">
    <property type="entry name" value="Mth_GPCR"/>
</dbReference>
<dbReference type="Gene3D" id="2.170.180.11">
    <property type="entry name" value="Methuselah ectodomain, domain 2"/>
    <property type="match status" value="1"/>
</dbReference>
<evidence type="ECO:0000256" key="7">
    <source>
        <dbReference type="ARBA" id="ARBA00023136"/>
    </source>
</evidence>
<keyword evidence="6" id="KW-0297">G-protein coupled receptor</keyword>
<dbReference type="PROSITE" id="PS50261">
    <property type="entry name" value="G_PROTEIN_RECEP_F2_4"/>
    <property type="match status" value="1"/>
</dbReference>
<dbReference type="Proteomes" id="UP001153292">
    <property type="component" value="Chromosome 11"/>
</dbReference>
<evidence type="ECO:0000313" key="14">
    <source>
        <dbReference type="Proteomes" id="UP001153292"/>
    </source>
</evidence>
<feature type="transmembrane region" description="Helical" evidence="11">
    <location>
        <begin position="170"/>
        <end position="192"/>
    </location>
</feature>
<evidence type="ECO:0000256" key="1">
    <source>
        <dbReference type="ARBA" id="ARBA00004141"/>
    </source>
</evidence>
<keyword evidence="4" id="KW-0732">Signal</keyword>
<feature type="transmembrane region" description="Helical" evidence="11">
    <location>
        <begin position="199"/>
        <end position="221"/>
    </location>
</feature>
<feature type="transmembrane region" description="Helical" evidence="11">
    <location>
        <begin position="408"/>
        <end position="429"/>
    </location>
</feature>
<keyword evidence="7 11" id="KW-0472">Membrane</keyword>
<evidence type="ECO:0000256" key="2">
    <source>
        <dbReference type="ARBA" id="ARBA00008979"/>
    </source>
</evidence>
<keyword evidence="8" id="KW-0675">Receptor</keyword>
<keyword evidence="3 11" id="KW-0812">Transmembrane</keyword>
<keyword evidence="14" id="KW-1185">Reference proteome</keyword>
<organism evidence="13 14">
    <name type="scientific">Chilo suppressalis</name>
    <name type="common">Asiatic rice borer moth</name>
    <dbReference type="NCBI Taxonomy" id="168631"/>
    <lineage>
        <taxon>Eukaryota</taxon>
        <taxon>Metazoa</taxon>
        <taxon>Ecdysozoa</taxon>
        <taxon>Arthropoda</taxon>
        <taxon>Hexapoda</taxon>
        <taxon>Insecta</taxon>
        <taxon>Pterygota</taxon>
        <taxon>Neoptera</taxon>
        <taxon>Endopterygota</taxon>
        <taxon>Lepidoptera</taxon>
        <taxon>Glossata</taxon>
        <taxon>Ditrysia</taxon>
        <taxon>Pyraloidea</taxon>
        <taxon>Crambidae</taxon>
        <taxon>Crambinae</taxon>
        <taxon>Chilo</taxon>
    </lineage>
</organism>
<dbReference type="InterPro" id="IPR000832">
    <property type="entry name" value="GPCR_2_secretin-like"/>
</dbReference>
<keyword evidence="9" id="KW-0807">Transducer</keyword>
<feature type="compositionally biased region" description="Low complexity" evidence="10">
    <location>
        <begin position="452"/>
        <end position="468"/>
    </location>
</feature>
<gene>
    <name evidence="13" type="ORF">CHILSU_LOCUS1332</name>
</gene>
<evidence type="ECO:0000256" key="4">
    <source>
        <dbReference type="ARBA" id="ARBA00022729"/>
    </source>
</evidence>
<evidence type="ECO:0000256" key="3">
    <source>
        <dbReference type="ARBA" id="ARBA00022692"/>
    </source>
</evidence>
<comment type="similarity">
    <text evidence="2">Belongs to the G-protein coupled receptor 2 family. Mth subfamily.</text>
</comment>
<dbReference type="InterPro" id="IPR023311">
    <property type="entry name" value="Methusela_ecto_dom_2"/>
</dbReference>